<comment type="caution">
    <text evidence="1">The sequence shown here is derived from an EMBL/GenBank/DDBJ whole genome shotgun (WGS) entry which is preliminary data.</text>
</comment>
<dbReference type="EMBL" id="BMYQ01000002">
    <property type="protein sequence ID" value="GGW25756.1"/>
    <property type="molecule type" value="Genomic_DNA"/>
</dbReference>
<dbReference type="Proteomes" id="UP000628984">
    <property type="component" value="Unassembled WGS sequence"/>
</dbReference>
<keyword evidence="2" id="KW-1185">Reference proteome</keyword>
<evidence type="ECO:0000313" key="2">
    <source>
        <dbReference type="Proteomes" id="UP000628984"/>
    </source>
</evidence>
<dbReference type="SUPFAM" id="SSF55961">
    <property type="entry name" value="Bet v1-like"/>
    <property type="match status" value="1"/>
</dbReference>
<dbReference type="InterPro" id="IPR023393">
    <property type="entry name" value="START-like_dom_sf"/>
</dbReference>
<proteinExistence type="predicted"/>
<dbReference type="Pfam" id="PF06240">
    <property type="entry name" value="COXG"/>
    <property type="match status" value="1"/>
</dbReference>
<dbReference type="InterPro" id="IPR010419">
    <property type="entry name" value="CO_DH_gsu"/>
</dbReference>
<dbReference type="RefSeq" id="WP_189632942.1">
    <property type="nucleotide sequence ID" value="NZ_BMYQ01000002.1"/>
</dbReference>
<dbReference type="PANTHER" id="PTHR38588">
    <property type="entry name" value="BLL0334 PROTEIN"/>
    <property type="match status" value="1"/>
</dbReference>
<sequence length="141" mass="15088">MNFSDSLLIAAPVDAVWQRLMDDKALHGAIPGCRSLRKRKDGCLEAQIRVSLAWMKRDVKVAVRRDVKEAGKALVMIGTRGDAQTGALAVSLTPEGDGCRLGYTFSANLGGKAAVLGGALLGRTARRMVQETLLRLAQPTV</sequence>
<accession>A0A918MJ01</accession>
<organism evidence="1 2">
    <name type="scientific">Gemmobacter lanyuensis</name>
    <dbReference type="NCBI Taxonomy" id="1054497"/>
    <lineage>
        <taxon>Bacteria</taxon>
        <taxon>Pseudomonadati</taxon>
        <taxon>Pseudomonadota</taxon>
        <taxon>Alphaproteobacteria</taxon>
        <taxon>Rhodobacterales</taxon>
        <taxon>Paracoccaceae</taxon>
        <taxon>Gemmobacter</taxon>
    </lineage>
</organism>
<gene>
    <name evidence="1" type="ORF">GCM10011452_12100</name>
</gene>
<protein>
    <recommendedName>
        <fullName evidence="3">Carbon monoxide dehydrogenase</fullName>
    </recommendedName>
</protein>
<name>A0A918MJ01_9RHOB</name>
<reference evidence="1" key="2">
    <citation type="submission" date="2020-09" db="EMBL/GenBank/DDBJ databases">
        <authorList>
            <person name="Sun Q."/>
            <person name="Kim S."/>
        </authorList>
    </citation>
    <scope>NUCLEOTIDE SEQUENCE</scope>
    <source>
        <strain evidence="1">KCTC 23714</strain>
    </source>
</reference>
<dbReference type="AlphaFoldDB" id="A0A918MJ01"/>
<dbReference type="Gene3D" id="3.30.530.20">
    <property type="match status" value="1"/>
</dbReference>
<evidence type="ECO:0008006" key="3">
    <source>
        <dbReference type="Google" id="ProtNLM"/>
    </source>
</evidence>
<reference evidence="1" key="1">
    <citation type="journal article" date="2014" name="Int. J. Syst. Evol. Microbiol.">
        <title>Complete genome sequence of Corynebacterium casei LMG S-19264T (=DSM 44701T), isolated from a smear-ripened cheese.</title>
        <authorList>
            <consortium name="US DOE Joint Genome Institute (JGI-PGF)"/>
            <person name="Walter F."/>
            <person name="Albersmeier A."/>
            <person name="Kalinowski J."/>
            <person name="Ruckert C."/>
        </authorList>
    </citation>
    <scope>NUCLEOTIDE SEQUENCE</scope>
    <source>
        <strain evidence="1">KCTC 23714</strain>
    </source>
</reference>
<dbReference type="PANTHER" id="PTHR38588:SF1">
    <property type="entry name" value="BLL0334 PROTEIN"/>
    <property type="match status" value="1"/>
</dbReference>
<evidence type="ECO:0000313" key="1">
    <source>
        <dbReference type="EMBL" id="GGW25756.1"/>
    </source>
</evidence>